<dbReference type="GeneID" id="66741206"/>
<dbReference type="EMBL" id="CP012508">
    <property type="protein sequence ID" value="ALB22472.1"/>
    <property type="molecule type" value="Genomic_DNA"/>
</dbReference>
<sequence length="143" mass="16911">MIDLAEEVADYWKSYKNSNINHALINFELIEKEIYLINDSDATKVAEVLEYASDQDLSHLNHDLILRLMNSLPAAYMFYLLHQLNKYHSEYVANLIDKSNELKDKQENYKNFYDRNMLFEKLQIVARIFSSDRVNKLIQALSE</sequence>
<accession>A0A0K2DXS4</accession>
<organism evidence="1 2">
    <name type="scientific">Piscirickettsia salmonis</name>
    <dbReference type="NCBI Taxonomy" id="1238"/>
    <lineage>
        <taxon>Bacteria</taxon>
        <taxon>Pseudomonadati</taxon>
        <taxon>Pseudomonadota</taxon>
        <taxon>Gammaproteobacteria</taxon>
        <taxon>Thiotrichales</taxon>
        <taxon>Piscirickettsiaceae</taxon>
        <taxon>Piscirickettsia</taxon>
    </lineage>
</organism>
<dbReference type="InterPro" id="IPR049919">
    <property type="entry name" value="IcmW"/>
</dbReference>
<evidence type="ECO:0000313" key="2">
    <source>
        <dbReference type="Proteomes" id="UP000029558"/>
    </source>
</evidence>
<dbReference type="OrthoDB" id="5615887at2"/>
<gene>
    <name evidence="1" type="primary">icmW</name>
    <name evidence="1" type="ORF">KU39_1290</name>
</gene>
<protein>
    <submittedName>
        <fullName evidence="1">Type IV secretion system protein IcmW</fullName>
    </submittedName>
</protein>
<dbReference type="RefSeq" id="WP_016209975.1">
    <property type="nucleotide sequence ID" value="NZ_CP012413.1"/>
</dbReference>
<dbReference type="NCBIfam" id="NF038222">
    <property type="entry name" value="IcmW_IVB"/>
    <property type="match status" value="1"/>
</dbReference>
<proteinExistence type="predicted"/>
<dbReference type="InterPro" id="IPR057079">
    <property type="entry name" value="IcmW-like"/>
</dbReference>
<name>A0A0K2DXS4_PISSA</name>
<reference evidence="1 2" key="1">
    <citation type="journal article" date="2014" name="Genome Announc.">
        <title>Comparative Genome Analysis of Two Isolates of the Fish Pathogen Piscirickettsia salmonis from Different Hosts Reveals Major Differences in Virulence-Associated Secretion Systems.</title>
        <authorList>
            <person name="Bohle H."/>
            <person name="Henriquez P."/>
            <person name="Grothusen H."/>
            <person name="Navas E."/>
            <person name="Sandoval A."/>
            <person name="Bustamante F."/>
            <person name="Bustos P."/>
            <person name="Mancilla M."/>
        </authorList>
    </citation>
    <scope>NUCLEOTIDE SEQUENCE [LARGE SCALE GENOMIC DNA]</scope>
    <source>
        <strain evidence="2">B1-32597</strain>
    </source>
</reference>
<dbReference type="Pfam" id="PF23130">
    <property type="entry name" value="IcmW"/>
    <property type="match status" value="1"/>
</dbReference>
<evidence type="ECO:0000313" key="1">
    <source>
        <dbReference type="EMBL" id="ALB22472.1"/>
    </source>
</evidence>
<dbReference type="Proteomes" id="UP000029558">
    <property type="component" value="Chromosome"/>
</dbReference>
<dbReference type="AlphaFoldDB" id="A0A0K2DXS4"/>